<sequence length="251" mass="26098">MLRSCRYPLVFALPLVGLLVGCNPATALTLRVAAAGQTLEIKDGGKFDREQQTGTIRYEGEVGEVEVRLLLVEQSTPAKEHSLTLSGVPGGEGPLPALANAGEPGEITVAFASSTFEAIGPRTRTTLRYQGQITDVEDARLALEVPENRLNATAGDKAAGQIRLAPVQSEGEESNFDSTGEATELDGAVINLGAVLRVNLGSGDALAIDEARVATAALEANANLASLLGFGAAAVVILAAVALFLRPRARR</sequence>
<evidence type="ECO:0008006" key="5">
    <source>
        <dbReference type="Google" id="ProtNLM"/>
    </source>
</evidence>
<evidence type="ECO:0000313" key="4">
    <source>
        <dbReference type="Proteomes" id="UP001054846"/>
    </source>
</evidence>
<feature type="transmembrane region" description="Helical" evidence="1">
    <location>
        <begin position="224"/>
        <end position="245"/>
    </location>
</feature>
<keyword evidence="4" id="KW-1185">Reference proteome</keyword>
<dbReference type="PROSITE" id="PS51257">
    <property type="entry name" value="PROKAR_LIPOPROTEIN"/>
    <property type="match status" value="1"/>
</dbReference>
<accession>A0ABY3PL24</accession>
<reference evidence="3 4" key="1">
    <citation type="journal article" date="2021" name="Genome Biol. Evol.">
        <title>Complete Genome Sequencing of a Novel Gloeobacter Species from a Waterfall Cave in Mexico.</title>
        <authorList>
            <person name="Saw J.H."/>
            <person name="Cardona T."/>
            <person name="Montejano G."/>
        </authorList>
    </citation>
    <scope>NUCLEOTIDE SEQUENCE [LARGE SCALE GENOMIC DNA]</scope>
    <source>
        <strain evidence="3">MG652769</strain>
    </source>
</reference>
<name>A0ABY3PL24_9CYAN</name>
<dbReference type="EMBL" id="CP063845">
    <property type="protein sequence ID" value="UFP94284.1"/>
    <property type="molecule type" value="Genomic_DNA"/>
</dbReference>
<dbReference type="Proteomes" id="UP001054846">
    <property type="component" value="Chromosome"/>
</dbReference>
<gene>
    <name evidence="3" type="ORF">ISF26_21440</name>
</gene>
<feature type="signal peptide" evidence="2">
    <location>
        <begin position="1"/>
        <end position="27"/>
    </location>
</feature>
<evidence type="ECO:0000256" key="2">
    <source>
        <dbReference type="SAM" id="SignalP"/>
    </source>
</evidence>
<proteinExistence type="predicted"/>
<dbReference type="RefSeq" id="WP_230841344.1">
    <property type="nucleotide sequence ID" value="NZ_CP063845.1"/>
</dbReference>
<evidence type="ECO:0000256" key="1">
    <source>
        <dbReference type="SAM" id="Phobius"/>
    </source>
</evidence>
<keyword evidence="1" id="KW-1133">Transmembrane helix</keyword>
<protein>
    <recommendedName>
        <fullName evidence="5">Lipoprotein</fullName>
    </recommendedName>
</protein>
<keyword evidence="2" id="KW-0732">Signal</keyword>
<organism evidence="3 4">
    <name type="scientific">Gloeobacter morelensis MG652769</name>
    <dbReference type="NCBI Taxonomy" id="2781736"/>
    <lineage>
        <taxon>Bacteria</taxon>
        <taxon>Bacillati</taxon>
        <taxon>Cyanobacteriota</taxon>
        <taxon>Cyanophyceae</taxon>
        <taxon>Gloeobacterales</taxon>
        <taxon>Gloeobacteraceae</taxon>
        <taxon>Gloeobacter</taxon>
        <taxon>Gloeobacter morelensis</taxon>
    </lineage>
</organism>
<feature type="chain" id="PRO_5045699960" description="Lipoprotein" evidence="2">
    <location>
        <begin position="28"/>
        <end position="251"/>
    </location>
</feature>
<evidence type="ECO:0000313" key="3">
    <source>
        <dbReference type="EMBL" id="UFP94284.1"/>
    </source>
</evidence>
<keyword evidence="1" id="KW-0812">Transmembrane</keyword>
<keyword evidence="1" id="KW-0472">Membrane</keyword>